<dbReference type="PANTHER" id="PTHR14024:SF51">
    <property type="entry name" value="PERILIPIN-RELATED"/>
    <property type="match status" value="1"/>
</dbReference>
<reference evidence="4 5" key="1">
    <citation type="submission" date="2019-09" db="EMBL/GenBank/DDBJ databases">
        <title>Bird 10,000 Genomes (B10K) Project - Family phase.</title>
        <authorList>
            <person name="Zhang G."/>
        </authorList>
    </citation>
    <scope>NUCLEOTIDE SEQUENCE [LARGE SCALE GENOMIC DNA]</scope>
    <source>
        <strain evidence="4">B10K-DU-002-20</strain>
        <tissue evidence="4">Muscle</tissue>
    </source>
</reference>
<sequence>SAVDRVTSLPLLNSAFSLVSSAYNHTKESHPCLSGVCSVAETVAAVAVGSVVGGAQPILSQLEPQIALVNDYACKGLDQLEENLPFLQQPADKVISDTKQLVSTKVTSAMDAACEAKEAVADKVTEAVDLTKNVVGDSVKLTRSVVTSTVSSAVEAAQVSQAVAGSVESVLGMSEDLVDHYLPMTEEELGKLATTVQGFGVASVEEQKRQRSYFVRLGSLSGRLRHRAYQHSLAKLQGFRHHTQDTLSRLQLAIKLIESVKQEVGQKLLEGQEKLHQLWVDWSLTQPKGNQVRTACQPEVEPRILAMLRIITQQLQPAYESLKLSIHGLPSSIQEAVSQATRHIHKLHSSFSKAVSFQDLSRTTLARSQDRVAEARRSLDVLFEYVTHNTPLNWIVGPFRAMAKVAQ</sequence>
<comment type="caution">
    <text evidence="4">The sequence shown here is derived from an EMBL/GenBank/DDBJ whole genome shotgun (WGS) entry which is preliminary data.</text>
</comment>
<evidence type="ECO:0000313" key="4">
    <source>
        <dbReference type="EMBL" id="NXO96756.1"/>
    </source>
</evidence>
<keyword evidence="5" id="KW-1185">Reference proteome</keyword>
<dbReference type="GO" id="GO:0019915">
    <property type="term" value="P:lipid storage"/>
    <property type="evidence" value="ECO:0007669"/>
    <property type="project" value="TreeGrafter"/>
</dbReference>
<dbReference type="AlphaFoldDB" id="A0A7L1WG34"/>
<dbReference type="Proteomes" id="UP000536092">
    <property type="component" value="Unassembled WGS sequence"/>
</dbReference>
<comment type="similarity">
    <text evidence="2">Belongs to the perilipin family.</text>
</comment>
<feature type="non-terminal residue" evidence="4">
    <location>
        <position position="1"/>
    </location>
</feature>
<organism evidence="4 5">
    <name type="scientific">Certhia brachydactyla</name>
    <name type="common">short-toed tree-creeper</name>
    <dbReference type="NCBI Taxonomy" id="73330"/>
    <lineage>
        <taxon>Eukaryota</taxon>
        <taxon>Metazoa</taxon>
        <taxon>Chordata</taxon>
        <taxon>Craniata</taxon>
        <taxon>Vertebrata</taxon>
        <taxon>Euteleostomi</taxon>
        <taxon>Archelosauria</taxon>
        <taxon>Archosauria</taxon>
        <taxon>Dinosauria</taxon>
        <taxon>Saurischia</taxon>
        <taxon>Theropoda</taxon>
        <taxon>Coelurosauria</taxon>
        <taxon>Aves</taxon>
        <taxon>Neognathae</taxon>
        <taxon>Neoaves</taxon>
        <taxon>Telluraves</taxon>
        <taxon>Australaves</taxon>
        <taxon>Passeriformes</taxon>
        <taxon>Certhiidae</taxon>
        <taxon>Certhiinae</taxon>
        <taxon>Certhia</taxon>
    </lineage>
</organism>
<dbReference type="Gene3D" id="1.20.120.340">
    <property type="entry name" value="Flagellar protein FliS"/>
    <property type="match status" value="1"/>
</dbReference>
<evidence type="ECO:0000313" key="5">
    <source>
        <dbReference type="Proteomes" id="UP000536092"/>
    </source>
</evidence>
<proteinExistence type="inferred from homology"/>
<dbReference type="PIRSF" id="PIRSF036881">
    <property type="entry name" value="PAT"/>
    <property type="match status" value="1"/>
</dbReference>
<dbReference type="PANTHER" id="PTHR14024">
    <property type="entry name" value="PERILIPIN"/>
    <property type="match status" value="1"/>
</dbReference>
<dbReference type="GO" id="GO:0005811">
    <property type="term" value="C:lipid droplet"/>
    <property type="evidence" value="ECO:0007669"/>
    <property type="project" value="UniProtKB-SubCell"/>
</dbReference>
<keyword evidence="3" id="KW-0551">Lipid droplet</keyword>
<dbReference type="GO" id="GO:0010890">
    <property type="term" value="P:positive regulation of triglyceride storage"/>
    <property type="evidence" value="ECO:0007669"/>
    <property type="project" value="TreeGrafter"/>
</dbReference>
<dbReference type="InterPro" id="IPR004279">
    <property type="entry name" value="Perilipin"/>
</dbReference>
<dbReference type="Gene3D" id="3.30.720.170">
    <property type="entry name" value="Perilipin, alpha-beta domain"/>
    <property type="match status" value="1"/>
</dbReference>
<evidence type="ECO:0000256" key="2">
    <source>
        <dbReference type="ARBA" id="ARBA00006311"/>
    </source>
</evidence>
<gene>
    <name evidence="4" type="primary">Plin3_2</name>
    <name evidence="4" type="ORF">CERBRA_R08958</name>
</gene>
<dbReference type="SUPFAM" id="SSF109775">
    <property type="entry name" value="Mannose-6-phosphate receptor binding protein 1 (Tip47), C-terminal domain"/>
    <property type="match status" value="1"/>
</dbReference>
<evidence type="ECO:0000256" key="3">
    <source>
        <dbReference type="ARBA" id="ARBA00022677"/>
    </source>
</evidence>
<dbReference type="OrthoDB" id="376826at2759"/>
<accession>A0A7L1WG34</accession>
<dbReference type="GO" id="GO:0005829">
    <property type="term" value="C:cytosol"/>
    <property type="evidence" value="ECO:0007669"/>
    <property type="project" value="TreeGrafter"/>
</dbReference>
<comment type="subcellular location">
    <subcellularLocation>
        <location evidence="1">Lipid droplet</location>
    </subcellularLocation>
</comment>
<feature type="non-terminal residue" evidence="4">
    <location>
        <position position="407"/>
    </location>
</feature>
<name>A0A7L1WG34_9PASS</name>
<evidence type="ECO:0000256" key="1">
    <source>
        <dbReference type="ARBA" id="ARBA00004502"/>
    </source>
</evidence>
<dbReference type="Pfam" id="PF03036">
    <property type="entry name" value="Perilipin"/>
    <property type="match status" value="1"/>
</dbReference>
<dbReference type="EMBL" id="VXBV01005048">
    <property type="protein sequence ID" value="NXO96756.1"/>
    <property type="molecule type" value="Genomic_DNA"/>
</dbReference>
<protein>
    <submittedName>
        <fullName evidence="4">PLIN3 protein</fullName>
    </submittedName>
</protein>